<dbReference type="STRING" id="686832.A0A0C2Y0T2"/>
<dbReference type="Proteomes" id="UP000053424">
    <property type="component" value="Unassembled WGS sequence"/>
</dbReference>
<dbReference type="OrthoDB" id="2690684at2759"/>
<evidence type="ECO:0000313" key="1">
    <source>
        <dbReference type="EMBL" id="KIM34707.1"/>
    </source>
</evidence>
<name>A0A0C2Y0T2_HEBCY</name>
<proteinExistence type="predicted"/>
<reference evidence="2" key="2">
    <citation type="submission" date="2015-01" db="EMBL/GenBank/DDBJ databases">
        <title>Evolutionary Origins and Diversification of the Mycorrhizal Mutualists.</title>
        <authorList>
            <consortium name="DOE Joint Genome Institute"/>
            <consortium name="Mycorrhizal Genomics Consortium"/>
            <person name="Kohler A."/>
            <person name="Kuo A."/>
            <person name="Nagy L.G."/>
            <person name="Floudas D."/>
            <person name="Copeland A."/>
            <person name="Barry K.W."/>
            <person name="Cichocki N."/>
            <person name="Veneault-Fourrey C."/>
            <person name="LaButti K."/>
            <person name="Lindquist E.A."/>
            <person name="Lipzen A."/>
            <person name="Lundell T."/>
            <person name="Morin E."/>
            <person name="Murat C."/>
            <person name="Riley R."/>
            <person name="Ohm R."/>
            <person name="Sun H."/>
            <person name="Tunlid A."/>
            <person name="Henrissat B."/>
            <person name="Grigoriev I.V."/>
            <person name="Hibbett D.S."/>
            <person name="Martin F."/>
        </authorList>
    </citation>
    <scope>NUCLEOTIDE SEQUENCE [LARGE SCALE GENOMIC DNA]</scope>
    <source>
        <strain evidence="2">h7</strain>
    </source>
</reference>
<sequence>MDASSSSNRFTGTTHPVFIKTGITEFLYQFNREALREGYDPNPDSPMYPILRTLIIETFANDIKQLGNLQSNILLRVDCTSWTYRSFFPLTEKGSISAFVELELKFIWAILQARCKRTRRVFTFNETQAQALDHLLGALEGQYNGGRSHSTALEGLYSVFDAIYFPGPGAYDYDTYFNMPSTTFLALQCVAADGSYRSIHLIPPIIAKLRYSLRLRATRRITFLRDNLTDESAFFQHFEEFCMEHLQDRNVSPFSALNRLSCKMNAACKSIPRPDIIWWHGDVTASEDIGEDNRGQR</sequence>
<organism evidence="1 2">
    <name type="scientific">Hebeloma cylindrosporum</name>
    <dbReference type="NCBI Taxonomy" id="76867"/>
    <lineage>
        <taxon>Eukaryota</taxon>
        <taxon>Fungi</taxon>
        <taxon>Dikarya</taxon>
        <taxon>Basidiomycota</taxon>
        <taxon>Agaricomycotina</taxon>
        <taxon>Agaricomycetes</taxon>
        <taxon>Agaricomycetidae</taxon>
        <taxon>Agaricales</taxon>
        <taxon>Agaricineae</taxon>
        <taxon>Hymenogastraceae</taxon>
        <taxon>Hebeloma</taxon>
    </lineage>
</organism>
<keyword evidence="2" id="KW-1185">Reference proteome</keyword>
<accession>A0A0C2Y0T2</accession>
<evidence type="ECO:0000313" key="2">
    <source>
        <dbReference type="Proteomes" id="UP000053424"/>
    </source>
</evidence>
<dbReference type="HOGENOM" id="CLU_937063_0_0_1"/>
<reference evidence="1 2" key="1">
    <citation type="submission" date="2014-04" db="EMBL/GenBank/DDBJ databases">
        <authorList>
            <consortium name="DOE Joint Genome Institute"/>
            <person name="Kuo A."/>
            <person name="Gay G."/>
            <person name="Dore J."/>
            <person name="Kohler A."/>
            <person name="Nagy L.G."/>
            <person name="Floudas D."/>
            <person name="Copeland A."/>
            <person name="Barry K.W."/>
            <person name="Cichocki N."/>
            <person name="Veneault-Fourrey C."/>
            <person name="LaButti K."/>
            <person name="Lindquist E.A."/>
            <person name="Lipzen A."/>
            <person name="Lundell T."/>
            <person name="Morin E."/>
            <person name="Murat C."/>
            <person name="Sun H."/>
            <person name="Tunlid A."/>
            <person name="Henrissat B."/>
            <person name="Grigoriev I.V."/>
            <person name="Hibbett D.S."/>
            <person name="Martin F."/>
            <person name="Nordberg H.P."/>
            <person name="Cantor M.N."/>
            <person name="Hua S.X."/>
        </authorList>
    </citation>
    <scope>NUCLEOTIDE SEQUENCE [LARGE SCALE GENOMIC DNA]</scope>
    <source>
        <strain evidence="2">h7</strain>
    </source>
</reference>
<dbReference type="AlphaFoldDB" id="A0A0C2Y0T2"/>
<gene>
    <name evidence="1" type="ORF">M413DRAFT_33085</name>
</gene>
<dbReference type="EMBL" id="KN831871">
    <property type="protein sequence ID" value="KIM34707.1"/>
    <property type="molecule type" value="Genomic_DNA"/>
</dbReference>
<protein>
    <submittedName>
        <fullName evidence="1">Uncharacterized protein</fullName>
    </submittedName>
</protein>